<dbReference type="AlphaFoldDB" id="A0A6H5G9R9"/>
<protein>
    <submittedName>
        <fullName evidence="1">Uncharacterized protein</fullName>
    </submittedName>
</protein>
<name>A0A6H5G9R9_9HEMI</name>
<accession>A0A6H5G9R9</accession>
<keyword evidence="2" id="KW-1185">Reference proteome</keyword>
<sequence length="80" mass="9501">MRCENSRPEAKSRTVITLFGYPRRYLLKLEELWWPAFWRCMNGKQMTRDRGVYGCLLEISSTIGHFHRIWVPSIEKIAIG</sequence>
<proteinExistence type="predicted"/>
<evidence type="ECO:0000313" key="1">
    <source>
        <dbReference type="EMBL" id="CAA9998989.1"/>
    </source>
</evidence>
<reference evidence="1 2" key="1">
    <citation type="submission" date="2020-02" db="EMBL/GenBank/DDBJ databases">
        <authorList>
            <person name="Ferguson B K."/>
        </authorList>
    </citation>
    <scope>NUCLEOTIDE SEQUENCE [LARGE SCALE GENOMIC DNA]</scope>
</reference>
<dbReference type="EMBL" id="CADCXU010007964">
    <property type="protein sequence ID" value="CAA9998989.1"/>
    <property type="molecule type" value="Genomic_DNA"/>
</dbReference>
<evidence type="ECO:0000313" key="2">
    <source>
        <dbReference type="Proteomes" id="UP000479000"/>
    </source>
</evidence>
<gene>
    <name evidence="1" type="ORF">NTEN_LOCUS5272</name>
</gene>
<organism evidence="1 2">
    <name type="scientific">Nesidiocoris tenuis</name>
    <dbReference type="NCBI Taxonomy" id="355587"/>
    <lineage>
        <taxon>Eukaryota</taxon>
        <taxon>Metazoa</taxon>
        <taxon>Ecdysozoa</taxon>
        <taxon>Arthropoda</taxon>
        <taxon>Hexapoda</taxon>
        <taxon>Insecta</taxon>
        <taxon>Pterygota</taxon>
        <taxon>Neoptera</taxon>
        <taxon>Paraneoptera</taxon>
        <taxon>Hemiptera</taxon>
        <taxon>Heteroptera</taxon>
        <taxon>Panheteroptera</taxon>
        <taxon>Cimicomorpha</taxon>
        <taxon>Miridae</taxon>
        <taxon>Dicyphina</taxon>
        <taxon>Nesidiocoris</taxon>
    </lineage>
</organism>
<dbReference type="Proteomes" id="UP000479000">
    <property type="component" value="Unassembled WGS sequence"/>
</dbReference>